<dbReference type="GO" id="GO:0016020">
    <property type="term" value="C:membrane"/>
    <property type="evidence" value="ECO:0007669"/>
    <property type="project" value="TreeGrafter"/>
</dbReference>
<dbReference type="SUPFAM" id="SSF56112">
    <property type="entry name" value="Protein kinase-like (PK-like)"/>
    <property type="match status" value="1"/>
</dbReference>
<dbReference type="AlphaFoldDB" id="A0AAD1XGM9"/>
<organism evidence="9 10">
    <name type="scientific">Euplotes crassus</name>
    <dbReference type="NCBI Taxonomy" id="5936"/>
    <lineage>
        <taxon>Eukaryota</taxon>
        <taxon>Sar</taxon>
        <taxon>Alveolata</taxon>
        <taxon>Ciliophora</taxon>
        <taxon>Intramacronucleata</taxon>
        <taxon>Spirotrichea</taxon>
        <taxon>Hypotrichia</taxon>
        <taxon>Euplotida</taxon>
        <taxon>Euplotidae</taxon>
        <taxon>Moneuplotes</taxon>
    </lineage>
</organism>
<dbReference type="GO" id="GO:0000045">
    <property type="term" value="P:autophagosome assembly"/>
    <property type="evidence" value="ECO:0007669"/>
    <property type="project" value="TreeGrafter"/>
</dbReference>
<proteinExistence type="inferred from homology"/>
<dbReference type="Pfam" id="PF00069">
    <property type="entry name" value="Pkinase"/>
    <property type="match status" value="1"/>
</dbReference>
<dbReference type="PROSITE" id="PS00107">
    <property type="entry name" value="PROTEIN_KINASE_ATP"/>
    <property type="match status" value="1"/>
</dbReference>
<accession>A0AAD1XGM9</accession>
<evidence type="ECO:0000259" key="8">
    <source>
        <dbReference type="PROSITE" id="PS50011"/>
    </source>
</evidence>
<dbReference type="PROSITE" id="PS50011">
    <property type="entry name" value="PROTEIN_KINASE_DOM"/>
    <property type="match status" value="1"/>
</dbReference>
<protein>
    <recommendedName>
        <fullName evidence="8">Protein kinase domain-containing protein</fullName>
    </recommendedName>
</protein>
<dbReference type="InterPro" id="IPR045269">
    <property type="entry name" value="Atg1-like"/>
</dbReference>
<feature type="domain" description="Protein kinase" evidence="8">
    <location>
        <begin position="20"/>
        <end position="296"/>
    </location>
</feature>
<sequence>MNEASEGSPSDANIYIDKKFMLIKQIGEGGFGGIFLCQDISSRSYCAIKINRMNETQEIESEIELMNHFDHPNVLSIIDYSIKKGVLHEQNETVVSDTVSYMVMPLANFGDLGRYLRGDYYFEEPIACYIFQKLFYGISHIHDKGYVHLDIKPDNILITKEMDFKIGDFGLSQPSKGEDGNGIFSKRRCGTKSFWSPEIALGFEYNGEQADLYSLAIMLFIIVFGCRPFREIKTDDPLFMKLLKEPLAYWMAHPYTRNRIKERTVSEEVVDLLARMLMVNPESRLSKSDITKHPWFKKYNEEIYSQEDEEFQFAPEILDEEDDDDFVPEEDLDSNSDNSEDVSLKSETDRSQSECDVEAILEVDMVPSASFISKVKQVLTSIRSSS</sequence>
<feature type="compositionally biased region" description="Basic and acidic residues" evidence="7">
    <location>
        <begin position="342"/>
        <end position="353"/>
    </location>
</feature>
<dbReference type="InterPro" id="IPR000719">
    <property type="entry name" value="Prot_kinase_dom"/>
</dbReference>
<dbReference type="PANTHER" id="PTHR24348">
    <property type="entry name" value="SERINE/THREONINE-PROTEIN KINASE UNC-51-RELATED"/>
    <property type="match status" value="1"/>
</dbReference>
<name>A0AAD1XGM9_EUPCR</name>
<dbReference type="GO" id="GO:0005524">
    <property type="term" value="F:ATP binding"/>
    <property type="evidence" value="ECO:0007669"/>
    <property type="project" value="UniProtKB-UniRule"/>
</dbReference>
<evidence type="ECO:0000256" key="2">
    <source>
        <dbReference type="ARBA" id="ARBA00022741"/>
    </source>
</evidence>
<dbReference type="EMBL" id="CAMPGE010012681">
    <property type="protein sequence ID" value="CAI2371441.1"/>
    <property type="molecule type" value="Genomic_DNA"/>
</dbReference>
<keyword evidence="6" id="KW-0723">Serine/threonine-protein kinase</keyword>
<evidence type="ECO:0000256" key="1">
    <source>
        <dbReference type="ARBA" id="ARBA00022679"/>
    </source>
</evidence>
<dbReference type="GO" id="GO:0004674">
    <property type="term" value="F:protein serine/threonine kinase activity"/>
    <property type="evidence" value="ECO:0007669"/>
    <property type="project" value="UniProtKB-KW"/>
</dbReference>
<feature type="region of interest" description="Disordered" evidence="7">
    <location>
        <begin position="325"/>
        <end position="355"/>
    </location>
</feature>
<dbReference type="GO" id="GO:0010506">
    <property type="term" value="P:regulation of autophagy"/>
    <property type="evidence" value="ECO:0007669"/>
    <property type="project" value="InterPro"/>
</dbReference>
<keyword evidence="4 5" id="KW-0067">ATP-binding</keyword>
<evidence type="ECO:0000256" key="4">
    <source>
        <dbReference type="ARBA" id="ARBA00022840"/>
    </source>
</evidence>
<dbReference type="InterPro" id="IPR011009">
    <property type="entry name" value="Kinase-like_dom_sf"/>
</dbReference>
<evidence type="ECO:0000256" key="7">
    <source>
        <dbReference type="SAM" id="MobiDB-lite"/>
    </source>
</evidence>
<reference evidence="9" key="1">
    <citation type="submission" date="2023-07" db="EMBL/GenBank/DDBJ databases">
        <authorList>
            <consortium name="AG Swart"/>
            <person name="Singh M."/>
            <person name="Singh A."/>
            <person name="Seah K."/>
            <person name="Emmerich C."/>
        </authorList>
    </citation>
    <scope>NUCLEOTIDE SEQUENCE</scope>
    <source>
        <strain evidence="9">DP1</strain>
    </source>
</reference>
<keyword evidence="1" id="KW-0808">Transferase</keyword>
<evidence type="ECO:0000256" key="3">
    <source>
        <dbReference type="ARBA" id="ARBA00022777"/>
    </source>
</evidence>
<feature type="binding site" evidence="5">
    <location>
        <position position="49"/>
    </location>
    <ligand>
        <name>ATP</name>
        <dbReference type="ChEBI" id="CHEBI:30616"/>
    </ligand>
</feature>
<dbReference type="Gene3D" id="1.10.510.10">
    <property type="entry name" value="Transferase(Phosphotransferase) domain 1"/>
    <property type="match status" value="1"/>
</dbReference>
<dbReference type="GO" id="GO:0000407">
    <property type="term" value="C:phagophore assembly site"/>
    <property type="evidence" value="ECO:0007669"/>
    <property type="project" value="TreeGrafter"/>
</dbReference>
<evidence type="ECO:0000256" key="6">
    <source>
        <dbReference type="RuleBase" id="RU000304"/>
    </source>
</evidence>
<keyword evidence="10" id="KW-1185">Reference proteome</keyword>
<dbReference type="SMART" id="SM00220">
    <property type="entry name" value="S_TKc"/>
    <property type="match status" value="1"/>
</dbReference>
<comment type="similarity">
    <text evidence="6">Belongs to the protein kinase superfamily.</text>
</comment>
<gene>
    <name evidence="9" type="ORF">ECRASSUSDP1_LOCUS12764</name>
</gene>
<comment type="caution">
    <text evidence="9">The sequence shown here is derived from an EMBL/GenBank/DDBJ whole genome shotgun (WGS) entry which is preliminary data.</text>
</comment>
<dbReference type="PANTHER" id="PTHR24348:SF22">
    <property type="entry name" value="NON-SPECIFIC SERINE_THREONINE PROTEIN KINASE"/>
    <property type="match status" value="1"/>
</dbReference>
<dbReference type="GO" id="GO:0005776">
    <property type="term" value="C:autophagosome"/>
    <property type="evidence" value="ECO:0007669"/>
    <property type="project" value="TreeGrafter"/>
</dbReference>
<dbReference type="GO" id="GO:0005829">
    <property type="term" value="C:cytosol"/>
    <property type="evidence" value="ECO:0007669"/>
    <property type="project" value="TreeGrafter"/>
</dbReference>
<keyword evidence="3" id="KW-0418">Kinase</keyword>
<evidence type="ECO:0000256" key="5">
    <source>
        <dbReference type="PROSITE-ProRule" id="PRU10141"/>
    </source>
</evidence>
<feature type="compositionally biased region" description="Acidic residues" evidence="7">
    <location>
        <begin position="325"/>
        <end position="340"/>
    </location>
</feature>
<dbReference type="InterPro" id="IPR017441">
    <property type="entry name" value="Protein_kinase_ATP_BS"/>
</dbReference>
<keyword evidence="2 5" id="KW-0547">Nucleotide-binding</keyword>
<dbReference type="InterPro" id="IPR008271">
    <property type="entry name" value="Ser/Thr_kinase_AS"/>
</dbReference>
<evidence type="ECO:0000313" key="9">
    <source>
        <dbReference type="EMBL" id="CAI2371441.1"/>
    </source>
</evidence>
<dbReference type="Proteomes" id="UP001295684">
    <property type="component" value="Unassembled WGS sequence"/>
</dbReference>
<dbReference type="PROSITE" id="PS00108">
    <property type="entry name" value="PROTEIN_KINASE_ST"/>
    <property type="match status" value="1"/>
</dbReference>
<evidence type="ECO:0000313" key="10">
    <source>
        <dbReference type="Proteomes" id="UP001295684"/>
    </source>
</evidence>